<dbReference type="Proteomes" id="UP000295388">
    <property type="component" value="Unassembled WGS sequence"/>
</dbReference>
<dbReference type="Gene3D" id="3.50.30.30">
    <property type="match status" value="1"/>
</dbReference>
<comment type="caution">
    <text evidence="3">The sequence shown here is derived from an EMBL/GenBank/DDBJ whole genome shotgun (WGS) entry which is preliminary data.</text>
</comment>
<dbReference type="AlphaFoldDB" id="A0A4V3C6V0"/>
<proteinExistence type="predicted"/>
<evidence type="ECO:0008006" key="5">
    <source>
        <dbReference type="Google" id="ProtNLM"/>
    </source>
</evidence>
<evidence type="ECO:0000313" key="3">
    <source>
        <dbReference type="EMBL" id="TDO35148.1"/>
    </source>
</evidence>
<evidence type="ECO:0000313" key="4">
    <source>
        <dbReference type="Proteomes" id="UP000295388"/>
    </source>
</evidence>
<dbReference type="EMBL" id="SNWQ01000024">
    <property type="protein sequence ID" value="TDO35148.1"/>
    <property type="molecule type" value="Genomic_DNA"/>
</dbReference>
<feature type="region of interest" description="Disordered" evidence="1">
    <location>
        <begin position="392"/>
        <end position="414"/>
    </location>
</feature>
<sequence length="648" mass="69008">MRRSLTVLMAFLLATTATGAAYAHDPDEIKSGEDVNDFLLHSDQHGPLTGHLPPTQKDVELVSKLELTDLESGIADVGYFNDHAYLNAWAPNCPNGGGVHVVDVGNPAEPRKVGFLAANPNEYPGEGIHVMHVDTPYFTGDLLLHNNEACSSATPSTLGMSIWNVTDPANPVKLNQFGDAVPTPALFSTGTYHSIHSVQGFTQPGKAFAVMIDNEEGFGPPFKDVDIVDITNPAAPVIVAEVGLEDWPAAQAPLANGDTVFFHDVQFKRIRGHDFLAVSYWDAGQVLLNVDNPANPAFVGDSDYLSPDPETGFTISEGNSHESYWSSNSKFLLSTDEDFSPNRTLFEITTGANAGAYGAGEFGWTPPIANEPGGMINGPVVFGGRGCINAGPNAGPDTVPGEPSPPPASAIPAGPGEEKTVVFSRGTCFFSTKVAAGQDLGYDAVIIGQSHGATRNGILTDGFTCGAQGHNYDEQIPAICTGHRAMHVLFNDPPQYTGPEGTDIPVGTIGEKYQARGVFDGWGYLNLHDATKPNLPIIGTYAVAESLDPAFASGFGILSIHEIKTDPREENLGYISYYNAGFRVVRFNTKGISEVGRFIDVGGNDFWGVFPIGDETVGHGYSGPTTGESPFVLASDRDFGLYIFRYTG</sequence>
<keyword evidence="4" id="KW-1185">Reference proteome</keyword>
<protein>
    <recommendedName>
        <fullName evidence="5">LVIVD repeat-containing protein</fullName>
    </recommendedName>
</protein>
<organism evidence="3 4">
    <name type="scientific">Kribbella caucasensis</name>
    <dbReference type="NCBI Taxonomy" id="2512215"/>
    <lineage>
        <taxon>Bacteria</taxon>
        <taxon>Bacillati</taxon>
        <taxon>Actinomycetota</taxon>
        <taxon>Actinomycetes</taxon>
        <taxon>Propionibacteriales</taxon>
        <taxon>Kribbellaceae</taxon>
        <taxon>Kribbella</taxon>
    </lineage>
</organism>
<feature type="signal peptide" evidence="2">
    <location>
        <begin position="1"/>
        <end position="23"/>
    </location>
</feature>
<feature type="chain" id="PRO_5020735232" description="LVIVD repeat-containing protein" evidence="2">
    <location>
        <begin position="24"/>
        <end position="648"/>
    </location>
</feature>
<evidence type="ECO:0000256" key="2">
    <source>
        <dbReference type="SAM" id="SignalP"/>
    </source>
</evidence>
<gene>
    <name evidence="3" type="ORF">EV643_12434</name>
</gene>
<reference evidence="3 4" key="1">
    <citation type="submission" date="2019-03" db="EMBL/GenBank/DDBJ databases">
        <title>Genomic Encyclopedia of Type Strains, Phase III (KMG-III): the genomes of soil and plant-associated and newly described type strains.</title>
        <authorList>
            <person name="Whitman W."/>
        </authorList>
    </citation>
    <scope>NUCLEOTIDE SEQUENCE [LARGE SCALE GENOMIC DNA]</scope>
    <source>
        <strain evidence="3 4">VKM Ac-2527</strain>
    </source>
</reference>
<keyword evidence="2" id="KW-0732">Signal</keyword>
<name>A0A4V3C6V0_9ACTN</name>
<accession>A0A4V3C6V0</accession>
<evidence type="ECO:0000256" key="1">
    <source>
        <dbReference type="SAM" id="MobiDB-lite"/>
    </source>
</evidence>